<evidence type="ECO:0000313" key="1">
    <source>
        <dbReference type="EMBL" id="PKB93234.1"/>
    </source>
</evidence>
<protein>
    <submittedName>
        <fullName evidence="1">Uncharacterized protein</fullName>
    </submittedName>
</protein>
<sequence length="130" mass="15173">MNMNCEVFKECQKILNAIFCNQIKSVQNYLRANINHQITGTGGIYTFRIHGEMYHKMSILLSNPGNPFSFAQFTFIILDHEINNRLSVIPNFDFNIFTELQQILHKINLYINIFHQAGQLLRNDPLLDLN</sequence>
<dbReference type="PANTHER" id="PTHR45786">
    <property type="entry name" value="DNA BINDING PROTEIN-LIKE"/>
    <property type="match status" value="1"/>
</dbReference>
<dbReference type="EMBL" id="LLXJ01008587">
    <property type="protein sequence ID" value="PKB93234.1"/>
    <property type="molecule type" value="Genomic_DNA"/>
</dbReference>
<reference evidence="1 2" key="2">
    <citation type="submission" date="2017-09" db="EMBL/GenBank/DDBJ databases">
        <title>Extensive intraspecific genome diversity in a model arbuscular mycorrhizal fungus.</title>
        <authorList>
            <person name="Chen E.C."/>
            <person name="Morin E."/>
            <person name="Beaudet D."/>
            <person name="Noel J."/>
            <person name="Ndikumana S."/>
            <person name="Charron P."/>
            <person name="St-Onge C."/>
            <person name="Giorgi J."/>
            <person name="Grigoriev I.V."/>
            <person name="Roux C."/>
            <person name="Martin F.M."/>
            <person name="Corradi N."/>
        </authorList>
    </citation>
    <scope>NUCLEOTIDE SEQUENCE [LARGE SCALE GENOMIC DNA]</scope>
    <source>
        <strain evidence="1 2">A5</strain>
    </source>
</reference>
<proteinExistence type="predicted"/>
<gene>
    <name evidence="1" type="ORF">RhiirA5_441916</name>
</gene>
<organism evidence="1 2">
    <name type="scientific">Rhizophagus irregularis</name>
    <dbReference type="NCBI Taxonomy" id="588596"/>
    <lineage>
        <taxon>Eukaryota</taxon>
        <taxon>Fungi</taxon>
        <taxon>Fungi incertae sedis</taxon>
        <taxon>Mucoromycota</taxon>
        <taxon>Glomeromycotina</taxon>
        <taxon>Glomeromycetes</taxon>
        <taxon>Glomerales</taxon>
        <taxon>Glomeraceae</taxon>
        <taxon>Rhizophagus</taxon>
    </lineage>
</organism>
<name>A0A2N0NF83_9GLOM</name>
<comment type="caution">
    <text evidence="1">The sequence shown here is derived from an EMBL/GenBank/DDBJ whole genome shotgun (WGS) entry which is preliminary data.</text>
</comment>
<accession>A0A2N0NF83</accession>
<dbReference type="Proteomes" id="UP000232722">
    <property type="component" value="Unassembled WGS sequence"/>
</dbReference>
<dbReference type="AlphaFoldDB" id="A0A2N0NF83"/>
<evidence type="ECO:0000313" key="2">
    <source>
        <dbReference type="Proteomes" id="UP000232722"/>
    </source>
</evidence>
<dbReference type="PANTHER" id="PTHR45786:SF74">
    <property type="entry name" value="ATP-DEPENDENT DNA HELICASE"/>
    <property type="match status" value="1"/>
</dbReference>
<reference evidence="1 2" key="1">
    <citation type="submission" date="2016-04" db="EMBL/GenBank/DDBJ databases">
        <title>Genome analyses suggest a sexual origin of heterokaryosis in a supposedly ancient asexual fungus.</title>
        <authorList>
            <person name="Ropars J."/>
            <person name="Sedzielewska K."/>
            <person name="Noel J."/>
            <person name="Charron P."/>
            <person name="Farinelli L."/>
            <person name="Marton T."/>
            <person name="Kruger M."/>
            <person name="Pelin A."/>
            <person name="Brachmann A."/>
            <person name="Corradi N."/>
        </authorList>
    </citation>
    <scope>NUCLEOTIDE SEQUENCE [LARGE SCALE GENOMIC DNA]</scope>
    <source>
        <strain evidence="1 2">A5</strain>
    </source>
</reference>